<feature type="region of interest" description="Disordered" evidence="1">
    <location>
        <begin position="1"/>
        <end position="28"/>
    </location>
</feature>
<dbReference type="InterPro" id="IPR000953">
    <property type="entry name" value="Chromo/chromo_shadow_dom"/>
</dbReference>
<reference evidence="3 4" key="1">
    <citation type="journal article" date="2021" name="bioRxiv">
        <title>Chromosome-scale and haplotype-resolved genome assembly of a tetraploid potato cultivar.</title>
        <authorList>
            <person name="Sun H."/>
            <person name="Jiao W.-B."/>
            <person name="Krause K."/>
            <person name="Campoy J.A."/>
            <person name="Goel M."/>
            <person name="Folz-Donahue K."/>
            <person name="Kukat C."/>
            <person name="Huettel B."/>
            <person name="Schneeberger K."/>
        </authorList>
    </citation>
    <scope>NUCLEOTIDE SEQUENCE [LARGE SCALE GENOMIC DNA]</scope>
    <source>
        <strain evidence="3">SolTubOtavaFocal</strain>
        <tissue evidence="3">Leaves</tissue>
    </source>
</reference>
<proteinExistence type="predicted"/>
<dbReference type="Gene3D" id="2.40.50.40">
    <property type="match status" value="1"/>
</dbReference>
<evidence type="ECO:0000259" key="2">
    <source>
        <dbReference type="PROSITE" id="PS50013"/>
    </source>
</evidence>
<name>A0ABQ7WKX7_SOLTU</name>
<dbReference type="InterPro" id="IPR016197">
    <property type="entry name" value="Chromo-like_dom_sf"/>
</dbReference>
<feature type="domain" description="Chromo" evidence="2">
    <location>
        <begin position="59"/>
        <end position="123"/>
    </location>
</feature>
<dbReference type="Proteomes" id="UP000826656">
    <property type="component" value="Unassembled WGS sequence"/>
</dbReference>
<evidence type="ECO:0000256" key="1">
    <source>
        <dbReference type="SAM" id="MobiDB-lite"/>
    </source>
</evidence>
<sequence>MGLPMALNKAQDSVRKAQRRMKKYADQHRRSVEFSVDADDLDRNRSKRAPPSIPIQFDAEIEKILDHQVVGTSKKNTKTEFLIHWKGKSVADAVWEKAKDLWQFEDQIDDYLKKVSMRTSGSSGAAKVQGAWVLARQLGRARFTCGQRRRQDKVVCWLDKAKLWDLTMARQRHLQELLK</sequence>
<comment type="caution">
    <text evidence="3">The sequence shown here is derived from an EMBL/GenBank/DDBJ whole genome shotgun (WGS) entry which is preliminary data.</text>
</comment>
<dbReference type="Pfam" id="PF00385">
    <property type="entry name" value="Chromo"/>
    <property type="match status" value="1"/>
</dbReference>
<dbReference type="InterPro" id="IPR023780">
    <property type="entry name" value="Chromo_domain"/>
</dbReference>
<accession>A0ABQ7WKX7</accession>
<protein>
    <recommendedName>
        <fullName evidence="2">Chromo domain-containing protein</fullName>
    </recommendedName>
</protein>
<organism evidence="3 4">
    <name type="scientific">Solanum tuberosum</name>
    <name type="common">Potato</name>
    <dbReference type="NCBI Taxonomy" id="4113"/>
    <lineage>
        <taxon>Eukaryota</taxon>
        <taxon>Viridiplantae</taxon>
        <taxon>Streptophyta</taxon>
        <taxon>Embryophyta</taxon>
        <taxon>Tracheophyta</taxon>
        <taxon>Spermatophyta</taxon>
        <taxon>Magnoliopsida</taxon>
        <taxon>eudicotyledons</taxon>
        <taxon>Gunneridae</taxon>
        <taxon>Pentapetalae</taxon>
        <taxon>asterids</taxon>
        <taxon>lamiids</taxon>
        <taxon>Solanales</taxon>
        <taxon>Solanaceae</taxon>
        <taxon>Solanoideae</taxon>
        <taxon>Solaneae</taxon>
        <taxon>Solanum</taxon>
    </lineage>
</organism>
<gene>
    <name evidence="3" type="ORF">KY290_001002</name>
</gene>
<dbReference type="SUPFAM" id="SSF54160">
    <property type="entry name" value="Chromo domain-like"/>
    <property type="match status" value="1"/>
</dbReference>
<dbReference type="SMART" id="SM00298">
    <property type="entry name" value="CHROMO"/>
    <property type="match status" value="1"/>
</dbReference>
<dbReference type="PROSITE" id="PS50013">
    <property type="entry name" value="CHROMO_2"/>
    <property type="match status" value="1"/>
</dbReference>
<keyword evidence="4" id="KW-1185">Reference proteome</keyword>
<dbReference type="CDD" id="cd00024">
    <property type="entry name" value="CD_CSD"/>
    <property type="match status" value="1"/>
</dbReference>
<dbReference type="EMBL" id="JAIVGD010000001">
    <property type="protein sequence ID" value="KAH0781404.1"/>
    <property type="molecule type" value="Genomic_DNA"/>
</dbReference>
<evidence type="ECO:0000313" key="3">
    <source>
        <dbReference type="EMBL" id="KAH0781404.1"/>
    </source>
</evidence>
<evidence type="ECO:0000313" key="4">
    <source>
        <dbReference type="Proteomes" id="UP000826656"/>
    </source>
</evidence>